<accession>A0A2H4ZQ54</accession>
<dbReference type="Pfam" id="PF03167">
    <property type="entry name" value="UDG"/>
    <property type="match status" value="1"/>
</dbReference>
<keyword evidence="7" id="KW-0234">DNA repair</keyword>
<keyword evidence="1" id="KW-0004">4Fe-4S</keyword>
<organism evidence="10">
    <name type="scientific">Paulinella longichromatophora</name>
    <dbReference type="NCBI Taxonomy" id="1708747"/>
    <lineage>
        <taxon>Eukaryota</taxon>
        <taxon>Sar</taxon>
        <taxon>Rhizaria</taxon>
        <taxon>Cercozoa</taxon>
        <taxon>Imbricatea</taxon>
        <taxon>Silicofilosea</taxon>
        <taxon>Euglyphida</taxon>
        <taxon>Paulinellidae</taxon>
        <taxon>Paulinella</taxon>
    </lineage>
</organism>
<keyword evidence="3" id="KW-0227">DNA damage</keyword>
<feature type="region of interest" description="Disordered" evidence="8">
    <location>
        <begin position="1"/>
        <end position="28"/>
    </location>
</feature>
<evidence type="ECO:0000256" key="6">
    <source>
        <dbReference type="ARBA" id="ARBA00023014"/>
    </source>
</evidence>
<dbReference type="SMART" id="SM00986">
    <property type="entry name" value="UDG"/>
    <property type="match status" value="1"/>
</dbReference>
<evidence type="ECO:0000256" key="5">
    <source>
        <dbReference type="ARBA" id="ARBA00023004"/>
    </source>
</evidence>
<keyword evidence="6" id="KW-0411">Iron-sulfur</keyword>
<geneLocation type="plastid" evidence="10"/>
<dbReference type="InterPro" id="IPR005122">
    <property type="entry name" value="Uracil-DNA_glycosylase-like"/>
</dbReference>
<dbReference type="InterPro" id="IPR036895">
    <property type="entry name" value="Uracil-DNA_glycosylase-like_sf"/>
</dbReference>
<evidence type="ECO:0000256" key="7">
    <source>
        <dbReference type="ARBA" id="ARBA00023204"/>
    </source>
</evidence>
<keyword evidence="10" id="KW-0934">Plastid</keyword>
<evidence type="ECO:0000313" key="10">
    <source>
        <dbReference type="EMBL" id="AUG32675.1"/>
    </source>
</evidence>
<dbReference type="GO" id="GO:0051539">
    <property type="term" value="F:4 iron, 4 sulfur cluster binding"/>
    <property type="evidence" value="ECO:0007669"/>
    <property type="project" value="UniProtKB-KW"/>
</dbReference>
<reference evidence="10" key="1">
    <citation type="submission" date="2017-10" db="EMBL/GenBank/DDBJ databases">
        <title>Paulinella longichromatophora chromatophore genome.</title>
        <authorList>
            <person name="Lhee D."/>
            <person name="Yoon H.S."/>
        </authorList>
    </citation>
    <scope>NUCLEOTIDE SEQUENCE</scope>
</reference>
<evidence type="ECO:0000256" key="8">
    <source>
        <dbReference type="SAM" id="MobiDB-lite"/>
    </source>
</evidence>
<evidence type="ECO:0000259" key="9">
    <source>
        <dbReference type="SMART" id="SM00986"/>
    </source>
</evidence>
<evidence type="ECO:0000256" key="4">
    <source>
        <dbReference type="ARBA" id="ARBA00022801"/>
    </source>
</evidence>
<dbReference type="PANTHER" id="PTHR33693:SF1">
    <property type="entry name" value="TYPE-4 URACIL-DNA GLYCOSYLASE"/>
    <property type="match status" value="1"/>
</dbReference>
<dbReference type="GO" id="GO:0097506">
    <property type="term" value="F:deaminated base DNA N-glycosylase activity"/>
    <property type="evidence" value="ECO:0007669"/>
    <property type="project" value="UniProtKB-ARBA"/>
</dbReference>
<evidence type="ECO:0000256" key="2">
    <source>
        <dbReference type="ARBA" id="ARBA00022723"/>
    </source>
</evidence>
<evidence type="ECO:0000256" key="3">
    <source>
        <dbReference type="ARBA" id="ARBA00022763"/>
    </source>
</evidence>
<dbReference type="GO" id="GO:0006281">
    <property type="term" value="P:DNA repair"/>
    <property type="evidence" value="ECO:0007669"/>
    <property type="project" value="UniProtKB-KW"/>
</dbReference>
<evidence type="ECO:0000256" key="1">
    <source>
        <dbReference type="ARBA" id="ARBA00022485"/>
    </source>
</evidence>
<sequence length="217" mass="25308">MVSIRSEDNNPSPIRISKRKKSSTKPLSYRINDPKYEYSISSIKSHNSITYGNPQANLMIIGQSSKANGVMNLPFLYRDGQLIDQMLASVGLDSKHDTYIYNVMEIQLSHKKRVDFNSVKRCSSYLHHQIERVQPKIILLAGTKAVENVLHIKTSISKIRGYWYRWGNYWLMPIFHPAYLRRNPSKRRNSPKWLTWNDLKDVQSRLKRSILDKSVLT</sequence>
<feature type="domain" description="Uracil-DNA glycosylase-like" evidence="9">
    <location>
        <begin position="49"/>
        <end position="200"/>
    </location>
</feature>
<dbReference type="InterPro" id="IPR051536">
    <property type="entry name" value="UDG_Type-4/5"/>
</dbReference>
<dbReference type="SUPFAM" id="SSF52141">
    <property type="entry name" value="Uracil-DNA glycosylase-like"/>
    <property type="match status" value="1"/>
</dbReference>
<keyword evidence="4" id="KW-0378">Hydrolase</keyword>
<keyword evidence="2" id="KW-0479">Metal-binding</keyword>
<dbReference type="EMBL" id="MG264610">
    <property type="protein sequence ID" value="AUG32675.1"/>
    <property type="molecule type" value="Genomic_DNA"/>
</dbReference>
<dbReference type="GO" id="GO:0046872">
    <property type="term" value="F:metal ion binding"/>
    <property type="evidence" value="ECO:0007669"/>
    <property type="project" value="UniProtKB-KW"/>
</dbReference>
<dbReference type="PANTHER" id="PTHR33693">
    <property type="entry name" value="TYPE-5 URACIL-DNA GLYCOSYLASE"/>
    <property type="match status" value="1"/>
</dbReference>
<gene>
    <name evidence="10" type="ORF">PLO_698</name>
</gene>
<protein>
    <recommendedName>
        <fullName evidence="9">Uracil-DNA glycosylase-like domain-containing protein</fullName>
    </recommendedName>
</protein>
<dbReference type="SMART" id="SM00987">
    <property type="entry name" value="UreE_C"/>
    <property type="match status" value="1"/>
</dbReference>
<dbReference type="Gene3D" id="3.40.470.10">
    <property type="entry name" value="Uracil-DNA glycosylase-like domain"/>
    <property type="match status" value="1"/>
</dbReference>
<keyword evidence="5" id="KW-0408">Iron</keyword>
<name>A0A2H4ZQ54_9EUKA</name>
<dbReference type="AlphaFoldDB" id="A0A2H4ZQ54"/>
<proteinExistence type="predicted"/>
<dbReference type="CDD" id="cd10030">
    <property type="entry name" value="UDG-F4_TTUDGA_SPO1dp_like"/>
    <property type="match status" value="1"/>
</dbReference>